<keyword evidence="2" id="KW-0812">Transmembrane</keyword>
<protein>
    <submittedName>
        <fullName evidence="3">Uncharacterized protein</fullName>
    </submittedName>
</protein>
<organism evidence="3 4">
    <name type="scientific">Dendrothele bispora (strain CBS 962.96)</name>
    <dbReference type="NCBI Taxonomy" id="1314807"/>
    <lineage>
        <taxon>Eukaryota</taxon>
        <taxon>Fungi</taxon>
        <taxon>Dikarya</taxon>
        <taxon>Basidiomycota</taxon>
        <taxon>Agaricomycotina</taxon>
        <taxon>Agaricomycetes</taxon>
        <taxon>Agaricomycetidae</taxon>
        <taxon>Agaricales</taxon>
        <taxon>Agaricales incertae sedis</taxon>
        <taxon>Dendrothele</taxon>
    </lineage>
</organism>
<keyword evidence="2" id="KW-1133">Transmembrane helix</keyword>
<keyword evidence="4" id="KW-1185">Reference proteome</keyword>
<evidence type="ECO:0000313" key="3">
    <source>
        <dbReference type="EMBL" id="THU90095.1"/>
    </source>
</evidence>
<feature type="transmembrane region" description="Helical" evidence="2">
    <location>
        <begin position="73"/>
        <end position="90"/>
    </location>
</feature>
<proteinExistence type="predicted"/>
<dbReference type="Proteomes" id="UP000297245">
    <property type="component" value="Unassembled WGS sequence"/>
</dbReference>
<dbReference type="EMBL" id="ML179345">
    <property type="protein sequence ID" value="THU90095.1"/>
    <property type="molecule type" value="Genomic_DNA"/>
</dbReference>
<reference evidence="3 4" key="1">
    <citation type="journal article" date="2019" name="Nat. Ecol. Evol.">
        <title>Megaphylogeny resolves global patterns of mushroom evolution.</title>
        <authorList>
            <person name="Varga T."/>
            <person name="Krizsan K."/>
            <person name="Foldi C."/>
            <person name="Dima B."/>
            <person name="Sanchez-Garcia M."/>
            <person name="Sanchez-Ramirez S."/>
            <person name="Szollosi G.J."/>
            <person name="Szarkandi J.G."/>
            <person name="Papp V."/>
            <person name="Albert L."/>
            <person name="Andreopoulos W."/>
            <person name="Angelini C."/>
            <person name="Antonin V."/>
            <person name="Barry K.W."/>
            <person name="Bougher N.L."/>
            <person name="Buchanan P."/>
            <person name="Buyck B."/>
            <person name="Bense V."/>
            <person name="Catcheside P."/>
            <person name="Chovatia M."/>
            <person name="Cooper J."/>
            <person name="Damon W."/>
            <person name="Desjardin D."/>
            <person name="Finy P."/>
            <person name="Geml J."/>
            <person name="Haridas S."/>
            <person name="Hughes K."/>
            <person name="Justo A."/>
            <person name="Karasinski D."/>
            <person name="Kautmanova I."/>
            <person name="Kiss B."/>
            <person name="Kocsube S."/>
            <person name="Kotiranta H."/>
            <person name="LaButti K.M."/>
            <person name="Lechner B.E."/>
            <person name="Liimatainen K."/>
            <person name="Lipzen A."/>
            <person name="Lukacs Z."/>
            <person name="Mihaltcheva S."/>
            <person name="Morgado L.N."/>
            <person name="Niskanen T."/>
            <person name="Noordeloos M.E."/>
            <person name="Ohm R.A."/>
            <person name="Ortiz-Santana B."/>
            <person name="Ovrebo C."/>
            <person name="Racz N."/>
            <person name="Riley R."/>
            <person name="Savchenko A."/>
            <person name="Shiryaev A."/>
            <person name="Soop K."/>
            <person name="Spirin V."/>
            <person name="Szebenyi C."/>
            <person name="Tomsovsky M."/>
            <person name="Tulloss R.E."/>
            <person name="Uehling J."/>
            <person name="Grigoriev I.V."/>
            <person name="Vagvolgyi C."/>
            <person name="Papp T."/>
            <person name="Martin F.M."/>
            <person name="Miettinen O."/>
            <person name="Hibbett D.S."/>
            <person name="Nagy L.G."/>
        </authorList>
    </citation>
    <scope>NUCLEOTIDE SEQUENCE [LARGE SCALE GENOMIC DNA]</scope>
    <source>
        <strain evidence="3 4">CBS 962.96</strain>
    </source>
</reference>
<name>A0A4V4HE98_DENBC</name>
<feature type="compositionally biased region" description="Basic and acidic residues" evidence="1">
    <location>
        <begin position="1"/>
        <end position="17"/>
    </location>
</feature>
<evidence type="ECO:0000256" key="1">
    <source>
        <dbReference type="SAM" id="MobiDB-lite"/>
    </source>
</evidence>
<feature type="transmembrane region" description="Helical" evidence="2">
    <location>
        <begin position="121"/>
        <end position="144"/>
    </location>
</feature>
<sequence>MRSTSEETKFSSEKQDVDTSNAKSETQLETLQLGVFRVLIEKRNQSFFNVDLNTLYDRLLSHTKLMRRLVTEVARLAPGMLFLMTLASIWESVQNVFLLNLETKILHIIETGLSDGGVDGYALMMAICSRLIFVVCTAIISHWGGDLVPQVERRVNEHFDHFLLTKNLNTDLPTSQANRRDDNISSRVPWDAFEAIFELLSKCFGVLGELAFVVYVARSGNHGPIFALLCIGRPMIYLLTRHNLWSMSRVIQVNNEDFIRMNSLWALEKKSFRMEVITGNTIYSWRVQKIA</sequence>
<gene>
    <name evidence="3" type="ORF">K435DRAFT_275155</name>
</gene>
<feature type="region of interest" description="Disordered" evidence="1">
    <location>
        <begin position="1"/>
        <end position="23"/>
    </location>
</feature>
<evidence type="ECO:0000256" key="2">
    <source>
        <dbReference type="SAM" id="Phobius"/>
    </source>
</evidence>
<dbReference type="AlphaFoldDB" id="A0A4V4HE98"/>
<keyword evidence="2" id="KW-0472">Membrane</keyword>
<evidence type="ECO:0000313" key="4">
    <source>
        <dbReference type="Proteomes" id="UP000297245"/>
    </source>
</evidence>
<accession>A0A4V4HE98</accession>
<dbReference type="OrthoDB" id="2997372at2759"/>